<accession>A0A3P8GV95</accession>
<evidence type="ECO:0000313" key="2">
    <source>
        <dbReference type="Proteomes" id="UP000269396"/>
    </source>
</evidence>
<gene>
    <name evidence="1" type="ORF">SMTD_LOCUS22163</name>
</gene>
<evidence type="ECO:0000313" key="1">
    <source>
        <dbReference type="EMBL" id="VDP86621.1"/>
    </source>
</evidence>
<proteinExistence type="predicted"/>
<keyword evidence="2" id="KW-1185">Reference proteome</keyword>
<sequence>MDKINPNRSTKSTMCGSNNNCQYGEPIILGEGKSFTHALYIYNIKPSIVQKCSCQCYVTSLGFY</sequence>
<dbReference type="EMBL" id="UZAL01050131">
    <property type="protein sequence ID" value="VDP86621.1"/>
    <property type="molecule type" value="Genomic_DNA"/>
</dbReference>
<name>A0A3P8GV95_9TREM</name>
<protein>
    <submittedName>
        <fullName evidence="1">Uncharacterized protein</fullName>
    </submittedName>
</protein>
<dbReference type="Proteomes" id="UP000269396">
    <property type="component" value="Unassembled WGS sequence"/>
</dbReference>
<dbReference type="AlphaFoldDB" id="A0A3P8GV95"/>
<reference evidence="1 2" key="1">
    <citation type="submission" date="2018-11" db="EMBL/GenBank/DDBJ databases">
        <authorList>
            <consortium name="Pathogen Informatics"/>
        </authorList>
    </citation>
    <scope>NUCLEOTIDE SEQUENCE [LARGE SCALE GENOMIC DNA]</scope>
    <source>
        <strain>Denwood</strain>
        <strain evidence="2">Zambia</strain>
    </source>
</reference>
<organism evidence="1 2">
    <name type="scientific">Schistosoma mattheei</name>
    <dbReference type="NCBI Taxonomy" id="31246"/>
    <lineage>
        <taxon>Eukaryota</taxon>
        <taxon>Metazoa</taxon>
        <taxon>Spiralia</taxon>
        <taxon>Lophotrochozoa</taxon>
        <taxon>Platyhelminthes</taxon>
        <taxon>Trematoda</taxon>
        <taxon>Digenea</taxon>
        <taxon>Strigeidida</taxon>
        <taxon>Schistosomatoidea</taxon>
        <taxon>Schistosomatidae</taxon>
        <taxon>Schistosoma</taxon>
    </lineage>
</organism>